<organism evidence="2 3">
    <name type="scientific">Umezawaea tangerina</name>
    <dbReference type="NCBI Taxonomy" id="84725"/>
    <lineage>
        <taxon>Bacteria</taxon>
        <taxon>Bacillati</taxon>
        <taxon>Actinomycetota</taxon>
        <taxon>Actinomycetes</taxon>
        <taxon>Pseudonocardiales</taxon>
        <taxon>Pseudonocardiaceae</taxon>
        <taxon>Umezawaea</taxon>
    </lineage>
</organism>
<dbReference type="AlphaFoldDB" id="A0A2T0T6Q3"/>
<feature type="compositionally biased region" description="Basic and acidic residues" evidence="1">
    <location>
        <begin position="30"/>
        <end position="50"/>
    </location>
</feature>
<evidence type="ECO:0000313" key="3">
    <source>
        <dbReference type="Proteomes" id="UP000239494"/>
    </source>
</evidence>
<evidence type="ECO:0008006" key="4">
    <source>
        <dbReference type="Google" id="ProtNLM"/>
    </source>
</evidence>
<dbReference type="EMBL" id="PVTF01000005">
    <property type="protein sequence ID" value="PRY41334.1"/>
    <property type="molecule type" value="Genomic_DNA"/>
</dbReference>
<dbReference type="Proteomes" id="UP000239494">
    <property type="component" value="Unassembled WGS sequence"/>
</dbReference>
<protein>
    <recommendedName>
        <fullName evidence="4">Hsp70 protein</fullName>
    </recommendedName>
</protein>
<dbReference type="Gene3D" id="3.90.640.10">
    <property type="entry name" value="Actin, Chain A, domain 4"/>
    <property type="match status" value="2"/>
</dbReference>
<gene>
    <name evidence="2" type="ORF">CLV43_10592</name>
</gene>
<accession>A0A2T0T6Q3</accession>
<sequence length="983" mass="108896">MTRTGSEEHDRFSWPQNPWWSSPPTENLSDPEHPAPEPETRGVRTADRIRPGYGGRAAFDLGTTTSTVTVWDPQEATYPSLSPVQRHKLADAFADLFDQEPPGGSGLRIAWREFGCSVADKLSPVPGRVERVGTAERLRTRDGHRTALDTVITELERACVNGTSEMRRYLTPQLARCYREALAVPPLDSLRYHRAYLEGRTHDELPSVVWDTHEQNARRFRLGSRPESDGQLWEPVAYRGLKQQLGRRTPRQFGSSDGPTLDQLMTGALNDLTYRTNRYLENFRTELNLIRGELVDVVLTYPTMAPLSARNKLRSMMGQVGILTLDTSFDEAVAAAMFYVLRSVGGRTDMAVESFSSRCDPVPGENLTPDGRPTAWQQHVLIVDVGGGTVDIALIRLGLRDETDRTAPGADSPHYGRYFRLKPTLLGTTGDSQRGGDFVTLQVFRWIKVLLANHVLMSSPRVAESVRDQLGRRYFDAYDVYLPDKLVTSALDVLSDLSQAAAAAGHVVPTQWRDTTPGLRGSAAEREQLFTKLWEIAEQAKIDLGVHETVEVDDIALRAVFDSLREMHEAVGGESLTAPRILLRQQDFVHLLEPEIRQTMNLAADLVATRLPNDQLHQVVLTGRGSLLPQVRAQLVQALSRWFTEEPVPRPVPPILSYGDAYAKHAASIGACWASTVDRRTQENVRARLADGVTWLTVEVDNLFRSMPAAFVVPAAAEIGPSGTTPLFGMDAELRPTEAGGEPVVRAGWVQYQNPFRVDRLKAFEISHQWAYLRLEEFFKVEELDGHKFGPALARELFVQVEASASLEMWALVCRGGVPDITLPHASTSMRLVEPVDRFDVVLDDVVADPTITGFMDDSMPEPVFTAGDAFDCVLVVGGSRRRAKISGPLEVPQAHGWRFHRSTGGNYAEPVVIPAPDCADGLRHHAVLDETGILHVVAGPPPYRAAQNLQELLDSPGSVLRLMMTSAEPDYQSQSDPFTGLQ</sequence>
<keyword evidence="3" id="KW-1185">Reference proteome</keyword>
<reference evidence="2 3" key="1">
    <citation type="submission" date="2018-03" db="EMBL/GenBank/DDBJ databases">
        <title>Genomic Encyclopedia of Archaeal and Bacterial Type Strains, Phase II (KMG-II): from individual species to whole genera.</title>
        <authorList>
            <person name="Goeker M."/>
        </authorList>
    </citation>
    <scope>NUCLEOTIDE SEQUENCE [LARGE SCALE GENOMIC DNA]</scope>
    <source>
        <strain evidence="2 3">DSM 44720</strain>
    </source>
</reference>
<name>A0A2T0T6Q3_9PSEU</name>
<dbReference type="PANTHER" id="PTHR42749:SF1">
    <property type="entry name" value="CELL SHAPE-DETERMINING PROTEIN MREB"/>
    <property type="match status" value="1"/>
</dbReference>
<feature type="region of interest" description="Disordered" evidence="1">
    <location>
        <begin position="1"/>
        <end position="57"/>
    </location>
</feature>
<feature type="compositionally biased region" description="Low complexity" evidence="1">
    <location>
        <begin position="13"/>
        <end position="24"/>
    </location>
</feature>
<evidence type="ECO:0000313" key="2">
    <source>
        <dbReference type="EMBL" id="PRY41334.1"/>
    </source>
</evidence>
<comment type="caution">
    <text evidence="2">The sequence shown here is derived from an EMBL/GenBank/DDBJ whole genome shotgun (WGS) entry which is preliminary data.</text>
</comment>
<dbReference type="InterPro" id="IPR043129">
    <property type="entry name" value="ATPase_NBD"/>
</dbReference>
<evidence type="ECO:0000256" key="1">
    <source>
        <dbReference type="SAM" id="MobiDB-lite"/>
    </source>
</evidence>
<dbReference type="Gene3D" id="3.30.420.40">
    <property type="match status" value="3"/>
</dbReference>
<dbReference type="PANTHER" id="PTHR42749">
    <property type="entry name" value="CELL SHAPE-DETERMINING PROTEIN MREB"/>
    <property type="match status" value="1"/>
</dbReference>
<proteinExistence type="predicted"/>
<dbReference type="SUPFAM" id="SSF53067">
    <property type="entry name" value="Actin-like ATPase domain"/>
    <property type="match status" value="1"/>
</dbReference>
<feature type="compositionally biased region" description="Basic and acidic residues" evidence="1">
    <location>
        <begin position="1"/>
        <end position="12"/>
    </location>
</feature>